<dbReference type="Proteomes" id="UP000708298">
    <property type="component" value="Unassembled WGS sequence"/>
</dbReference>
<gene>
    <name evidence="1" type="ORF">ASILVAE211_25140</name>
</gene>
<dbReference type="EMBL" id="JAESVB010000040">
    <property type="protein sequence ID" value="MCB8878486.1"/>
    <property type="molecule type" value="Genomic_DNA"/>
</dbReference>
<protein>
    <submittedName>
        <fullName evidence="1">Plasmid replication initiator</fullName>
    </submittedName>
</protein>
<evidence type="ECO:0000313" key="1">
    <source>
        <dbReference type="EMBL" id="MCB8878486.1"/>
    </source>
</evidence>
<dbReference type="Pfam" id="PF04796">
    <property type="entry name" value="RepA_C"/>
    <property type="match status" value="1"/>
</dbReference>
<evidence type="ECO:0000313" key="2">
    <source>
        <dbReference type="Proteomes" id="UP000708298"/>
    </source>
</evidence>
<sequence>MGKVHKLLEQHGRQGALAFDLDRRVIDAAADFMADEEGGVGFIYSGFAQAALPHRKLKDDAVWQVQTEHVLLLVEPGRRPVRDGVPVPIGVPYGSRARLIMLYLMTQALRTGSRDVELGRSMHEWMLRMGIPIGGPNAKGVRDQAERLSRCRLSFQVSNGGKTGLLNQNLVDGALFLDDGGPGKDQSYLDKVRLSETFWDQLRRHPIPLDEAAIRALQGHSMALDLYCWLAYRLHVLQGPRAVSWAALKGQFGTGFSRMDHFRPTFLENLQLALAVYPDAHVDVGDRGVSLLPSRPPVSAKVHSIKSL</sequence>
<proteinExistence type="predicted"/>
<accession>A0A963YWX2</accession>
<dbReference type="AlphaFoldDB" id="A0A963YWX2"/>
<reference evidence="1" key="1">
    <citation type="journal article" date="2021" name="Microorganisms">
        <title>Acidisoma silvae sp. nov. and Acidisomacellulosilytica sp. nov., Two Acidophilic Bacteria Isolated from Decaying Wood, Hydrolyzing Cellulose and Producing Poly-3-hydroxybutyrate.</title>
        <authorList>
            <person name="Mieszkin S."/>
            <person name="Pouder E."/>
            <person name="Uroz S."/>
            <person name="Simon-Colin C."/>
            <person name="Alain K."/>
        </authorList>
    </citation>
    <scope>NUCLEOTIDE SEQUENCE</scope>
    <source>
        <strain evidence="1">HW T2.11</strain>
    </source>
</reference>
<comment type="caution">
    <text evidence="1">The sequence shown here is derived from an EMBL/GenBank/DDBJ whole genome shotgun (WGS) entry which is preliminary data.</text>
</comment>
<dbReference type="InterPro" id="IPR006881">
    <property type="entry name" value="RepA_C"/>
</dbReference>
<keyword evidence="2" id="KW-1185">Reference proteome</keyword>
<organism evidence="1 2">
    <name type="scientific">Acidisoma silvae</name>
    <dbReference type="NCBI Taxonomy" id="2802396"/>
    <lineage>
        <taxon>Bacteria</taxon>
        <taxon>Pseudomonadati</taxon>
        <taxon>Pseudomonadota</taxon>
        <taxon>Alphaproteobacteria</taxon>
        <taxon>Acetobacterales</taxon>
        <taxon>Acidocellaceae</taxon>
        <taxon>Acidisoma</taxon>
    </lineage>
</organism>
<reference evidence="1" key="2">
    <citation type="submission" date="2021-01" db="EMBL/GenBank/DDBJ databases">
        <authorList>
            <person name="Mieszkin S."/>
            <person name="Pouder E."/>
            <person name="Alain K."/>
        </authorList>
    </citation>
    <scope>NUCLEOTIDE SEQUENCE</scope>
    <source>
        <strain evidence="1">HW T2.11</strain>
    </source>
</reference>
<dbReference type="RefSeq" id="WP_227324130.1">
    <property type="nucleotide sequence ID" value="NZ_JAESVB010000040.1"/>
</dbReference>
<name>A0A963YWX2_9PROT</name>